<accession>A0ABS3THN0</accession>
<evidence type="ECO:0000313" key="2">
    <source>
        <dbReference type="Proteomes" id="UP000670527"/>
    </source>
</evidence>
<keyword evidence="2" id="KW-1185">Reference proteome</keyword>
<protein>
    <submittedName>
        <fullName evidence="1">Uncharacterized protein</fullName>
    </submittedName>
</protein>
<dbReference type="EMBL" id="JAGETX010000025">
    <property type="protein sequence ID" value="MBO3273161.1"/>
    <property type="molecule type" value="Genomic_DNA"/>
</dbReference>
<evidence type="ECO:0000313" key="1">
    <source>
        <dbReference type="EMBL" id="MBO3273161.1"/>
    </source>
</evidence>
<dbReference type="Proteomes" id="UP000670527">
    <property type="component" value="Unassembled WGS sequence"/>
</dbReference>
<dbReference type="RefSeq" id="WP_208309305.1">
    <property type="nucleotide sequence ID" value="NZ_JAGETX010000025.1"/>
</dbReference>
<comment type="caution">
    <text evidence="1">The sequence shown here is derived from an EMBL/GenBank/DDBJ whole genome shotgun (WGS) entry which is preliminary data.</text>
</comment>
<reference evidence="1 2" key="1">
    <citation type="submission" date="2021-03" db="EMBL/GenBank/DDBJ databases">
        <authorList>
            <person name="Kim M.K."/>
        </authorList>
    </citation>
    <scope>NUCLEOTIDE SEQUENCE [LARGE SCALE GENOMIC DNA]</scope>
    <source>
        <strain evidence="1 2">BT507</strain>
    </source>
</reference>
<sequence length="78" mass="9360">MTVPNVRVYDQVVLHRHTVHYRLLLSVCQLVNEVVLLTQQVGERLFHNFTGNDKRMAALLERFVRNFYWRRQKSYKAG</sequence>
<proteinExistence type="predicted"/>
<name>A0ABS3THN0_9BACT</name>
<gene>
    <name evidence="1" type="ORF">J4D97_21100</name>
</gene>
<organism evidence="1 2">
    <name type="scientific">Hymenobacter defluvii</name>
    <dbReference type="NCBI Taxonomy" id="2054411"/>
    <lineage>
        <taxon>Bacteria</taxon>
        <taxon>Pseudomonadati</taxon>
        <taxon>Bacteroidota</taxon>
        <taxon>Cytophagia</taxon>
        <taxon>Cytophagales</taxon>
        <taxon>Hymenobacteraceae</taxon>
        <taxon>Hymenobacter</taxon>
    </lineage>
</organism>